<accession>A0A1I7FWA2</accession>
<dbReference type="STRING" id="1035707.SAMN05216552_1002328"/>
<keyword evidence="6" id="KW-0479">Metal-binding</keyword>
<evidence type="ECO:0000256" key="7">
    <source>
        <dbReference type="ARBA" id="ARBA00022801"/>
    </source>
</evidence>
<comment type="cofactor">
    <cofactor evidence="2">
        <name>Mn(2+)</name>
        <dbReference type="ChEBI" id="CHEBI:29035"/>
    </cofactor>
</comment>
<dbReference type="Pfam" id="PF13023">
    <property type="entry name" value="HD_3"/>
    <property type="match status" value="1"/>
</dbReference>
<dbReference type="AlphaFoldDB" id="A0A1I7FWA2"/>
<sequence>MDNTELQGCIAFLQEAERLKNVLRTAHTSEGRRESTAEHSWRLALFAMLLEDELPGLDFARILKMCVIHDLGEAIHGDIPAIAQTPGMPDKSAREREDLRTLATPLPARLREQIMGLWEEYDQAASPEARIVKGLDKLETMIQHNQGMNPADFDYAFNLGYGTQHTARHPLLAAMREMVDATTRARAAGA</sequence>
<evidence type="ECO:0000256" key="3">
    <source>
        <dbReference type="ARBA" id="ARBA00001941"/>
    </source>
</evidence>
<dbReference type="InterPro" id="IPR006674">
    <property type="entry name" value="HD_domain"/>
</dbReference>
<feature type="domain" description="HD/PDEase" evidence="8">
    <location>
        <begin position="32"/>
        <end position="150"/>
    </location>
</feature>
<gene>
    <name evidence="9" type="ORF">SAMN05216552_1002328</name>
</gene>
<dbReference type="GO" id="GO:0002953">
    <property type="term" value="F:5'-deoxynucleotidase activity"/>
    <property type="evidence" value="ECO:0007669"/>
    <property type="project" value="UniProtKB-EC"/>
</dbReference>
<dbReference type="PANTHER" id="PTHR11845">
    <property type="entry name" value="5'-DEOXYNUCLEOTIDASE HDDC2"/>
    <property type="match status" value="1"/>
</dbReference>
<evidence type="ECO:0000256" key="5">
    <source>
        <dbReference type="ARBA" id="ARBA00012964"/>
    </source>
</evidence>
<dbReference type="GO" id="GO:0005737">
    <property type="term" value="C:cytoplasm"/>
    <property type="evidence" value="ECO:0007669"/>
    <property type="project" value="TreeGrafter"/>
</dbReference>
<name>A0A1I7FWA2_9BURK</name>
<reference evidence="10" key="1">
    <citation type="submission" date="2016-10" db="EMBL/GenBank/DDBJ databases">
        <authorList>
            <person name="Varghese N."/>
            <person name="Submissions S."/>
        </authorList>
    </citation>
    <scope>NUCLEOTIDE SEQUENCE [LARGE SCALE GENOMIC DNA]</scope>
    <source>
        <strain evidence="10">CGMCC 1.11014</strain>
    </source>
</reference>
<dbReference type="Proteomes" id="UP000199391">
    <property type="component" value="Unassembled WGS sequence"/>
</dbReference>
<dbReference type="GO" id="GO:0046872">
    <property type="term" value="F:metal ion binding"/>
    <property type="evidence" value="ECO:0007669"/>
    <property type="project" value="UniProtKB-KW"/>
</dbReference>
<dbReference type="OrthoDB" id="9796032at2"/>
<dbReference type="SUPFAM" id="SSF109604">
    <property type="entry name" value="HD-domain/PDEase-like"/>
    <property type="match status" value="1"/>
</dbReference>
<evidence type="ECO:0000256" key="4">
    <source>
        <dbReference type="ARBA" id="ARBA00011738"/>
    </source>
</evidence>
<keyword evidence="7 9" id="KW-0378">Hydrolase</keyword>
<organism evidence="9 10">
    <name type="scientific">Pseudoduganella namucuonensis</name>
    <dbReference type="NCBI Taxonomy" id="1035707"/>
    <lineage>
        <taxon>Bacteria</taxon>
        <taxon>Pseudomonadati</taxon>
        <taxon>Pseudomonadota</taxon>
        <taxon>Betaproteobacteria</taxon>
        <taxon>Burkholderiales</taxon>
        <taxon>Oxalobacteraceae</taxon>
        <taxon>Telluria group</taxon>
        <taxon>Pseudoduganella</taxon>
    </lineage>
</organism>
<protein>
    <recommendedName>
        <fullName evidence="5">5'-deoxynucleotidase</fullName>
        <ecNumber evidence="5">3.1.3.89</ecNumber>
    </recommendedName>
</protein>
<dbReference type="EC" id="3.1.3.89" evidence="5"/>
<dbReference type="Gene3D" id="1.10.3210.10">
    <property type="entry name" value="Hypothetical protein af1432"/>
    <property type="match status" value="1"/>
</dbReference>
<dbReference type="SMART" id="SM00471">
    <property type="entry name" value="HDc"/>
    <property type="match status" value="1"/>
</dbReference>
<comment type="subunit">
    <text evidence="4">Homodimer.</text>
</comment>
<comment type="catalytic activity">
    <reaction evidence="1">
        <text>a 2'-deoxyribonucleoside 5'-phosphate + H2O = a 2'-deoxyribonucleoside + phosphate</text>
        <dbReference type="Rhea" id="RHEA:36167"/>
        <dbReference type="ChEBI" id="CHEBI:15377"/>
        <dbReference type="ChEBI" id="CHEBI:18274"/>
        <dbReference type="ChEBI" id="CHEBI:43474"/>
        <dbReference type="ChEBI" id="CHEBI:65317"/>
        <dbReference type="EC" id="3.1.3.89"/>
    </reaction>
</comment>
<evidence type="ECO:0000313" key="10">
    <source>
        <dbReference type="Proteomes" id="UP000199391"/>
    </source>
</evidence>
<evidence type="ECO:0000256" key="1">
    <source>
        <dbReference type="ARBA" id="ARBA00001638"/>
    </source>
</evidence>
<keyword evidence="10" id="KW-1185">Reference proteome</keyword>
<dbReference type="RefSeq" id="WP_093553618.1">
    <property type="nucleotide sequence ID" value="NZ_FPBO01000002.1"/>
</dbReference>
<dbReference type="InterPro" id="IPR039356">
    <property type="entry name" value="YfbR/HDDC2"/>
</dbReference>
<dbReference type="EMBL" id="FPBO01000002">
    <property type="protein sequence ID" value="SFU40433.1"/>
    <property type="molecule type" value="Genomic_DNA"/>
</dbReference>
<proteinExistence type="predicted"/>
<evidence type="ECO:0000259" key="8">
    <source>
        <dbReference type="SMART" id="SM00471"/>
    </source>
</evidence>
<evidence type="ECO:0000256" key="2">
    <source>
        <dbReference type="ARBA" id="ARBA00001936"/>
    </source>
</evidence>
<dbReference type="PANTHER" id="PTHR11845:SF13">
    <property type="entry name" value="5'-DEOXYNUCLEOTIDASE HDDC2"/>
    <property type="match status" value="1"/>
</dbReference>
<dbReference type="InterPro" id="IPR003607">
    <property type="entry name" value="HD/PDEase_dom"/>
</dbReference>
<evidence type="ECO:0000313" key="9">
    <source>
        <dbReference type="EMBL" id="SFU40433.1"/>
    </source>
</evidence>
<comment type="cofactor">
    <cofactor evidence="3">
        <name>Co(2+)</name>
        <dbReference type="ChEBI" id="CHEBI:48828"/>
    </cofactor>
</comment>
<evidence type="ECO:0000256" key="6">
    <source>
        <dbReference type="ARBA" id="ARBA00022723"/>
    </source>
</evidence>